<keyword evidence="1" id="KW-1133">Transmembrane helix</keyword>
<evidence type="ECO:0000313" key="2">
    <source>
        <dbReference type="EMBL" id="WGH92991.1"/>
    </source>
</evidence>
<proteinExistence type="predicted"/>
<dbReference type="EMBL" id="CP122566">
    <property type="protein sequence ID" value="WGH92991.1"/>
    <property type="molecule type" value="Genomic_DNA"/>
</dbReference>
<dbReference type="AlphaFoldDB" id="A0AAJ6AGK5"/>
<reference evidence="2 3" key="1">
    <citation type="submission" date="2023-03" db="EMBL/GenBank/DDBJ databases">
        <title>Complete genome sequences of several Auritidibacter ignavus strains isolated from ear infections.</title>
        <authorList>
            <person name="Baehr T."/>
            <person name="Baumhoegger A.M."/>
        </authorList>
    </citation>
    <scope>NUCLEOTIDE SEQUENCE [LARGE SCALE GENOMIC DNA]</scope>
    <source>
        <strain evidence="2 3">BABAE-6</strain>
    </source>
</reference>
<gene>
    <name evidence="2" type="ORF">QDX21_11970</name>
</gene>
<protein>
    <submittedName>
        <fullName evidence="2">Uncharacterized protein</fullName>
    </submittedName>
</protein>
<sequence length="63" mass="6880">MTQLQIYGGLLIIALGMSVLNFAPSTPFSYPLGFALLAIGFIILLWPALSKEHQQDDVDSDLD</sequence>
<evidence type="ECO:0000256" key="1">
    <source>
        <dbReference type="SAM" id="Phobius"/>
    </source>
</evidence>
<evidence type="ECO:0000313" key="3">
    <source>
        <dbReference type="Proteomes" id="UP001224674"/>
    </source>
</evidence>
<feature type="transmembrane region" description="Helical" evidence="1">
    <location>
        <begin position="6"/>
        <end position="23"/>
    </location>
</feature>
<dbReference type="RefSeq" id="WP_110098044.1">
    <property type="nucleotide sequence ID" value="NZ_CP122561.1"/>
</dbReference>
<name>A0AAJ6AGK5_9MICC</name>
<keyword evidence="1" id="KW-0472">Membrane</keyword>
<feature type="transmembrane region" description="Helical" evidence="1">
    <location>
        <begin position="30"/>
        <end position="49"/>
    </location>
</feature>
<dbReference type="GeneID" id="83695768"/>
<organism evidence="2 3">
    <name type="scientific">Auritidibacter ignavus</name>
    <dbReference type="NCBI Taxonomy" id="678932"/>
    <lineage>
        <taxon>Bacteria</taxon>
        <taxon>Bacillati</taxon>
        <taxon>Actinomycetota</taxon>
        <taxon>Actinomycetes</taxon>
        <taxon>Micrococcales</taxon>
        <taxon>Micrococcaceae</taxon>
        <taxon>Auritidibacter</taxon>
    </lineage>
</organism>
<dbReference type="Proteomes" id="UP001224674">
    <property type="component" value="Chromosome"/>
</dbReference>
<keyword evidence="3" id="KW-1185">Reference proteome</keyword>
<accession>A0AAJ6AGK5</accession>
<keyword evidence="1" id="KW-0812">Transmembrane</keyword>